<accession>A0A5N6S0X9</accession>
<proteinExistence type="predicted"/>
<sequence>MSGRYLLRRIVLVLLAVVWLVAFVRISVPDACTNPLVHVVAFLVVVLLPLMVVSRIEEES</sequence>
<organism evidence="2 3">
    <name type="scientific">Bifidobacterium tibiigranuli</name>
    <dbReference type="NCBI Taxonomy" id="2172043"/>
    <lineage>
        <taxon>Bacteria</taxon>
        <taxon>Bacillati</taxon>
        <taxon>Actinomycetota</taxon>
        <taxon>Actinomycetes</taxon>
        <taxon>Bifidobacteriales</taxon>
        <taxon>Bifidobacteriaceae</taxon>
        <taxon>Bifidobacterium</taxon>
    </lineage>
</organism>
<evidence type="ECO:0000313" key="3">
    <source>
        <dbReference type="Proteomes" id="UP000325415"/>
    </source>
</evidence>
<reference evidence="2 3" key="1">
    <citation type="submission" date="2018-04" db="EMBL/GenBank/DDBJ databases">
        <authorList>
            <person name="Eckel V.P."/>
            <person name="Vogel R.F."/>
        </authorList>
    </citation>
    <scope>NUCLEOTIDE SEQUENCE [LARGE SCALE GENOMIC DNA]</scope>
    <source>
        <strain evidence="3">TMW 2.1764</strain>
    </source>
</reference>
<name>A0A5N6S0X9_9BIFI</name>
<dbReference type="EMBL" id="QDAG01000002">
    <property type="protein sequence ID" value="KAE8129712.1"/>
    <property type="molecule type" value="Genomic_DNA"/>
</dbReference>
<keyword evidence="1" id="KW-1133">Transmembrane helix</keyword>
<dbReference type="RefSeq" id="WP_152580194.1">
    <property type="nucleotide sequence ID" value="NZ_QDAG01000002.1"/>
</dbReference>
<protein>
    <submittedName>
        <fullName evidence="2">Uncharacterized protein</fullName>
    </submittedName>
</protein>
<dbReference type="Proteomes" id="UP000325415">
    <property type="component" value="Unassembled WGS sequence"/>
</dbReference>
<evidence type="ECO:0000256" key="1">
    <source>
        <dbReference type="SAM" id="Phobius"/>
    </source>
</evidence>
<gene>
    <name evidence="2" type="ORF">DDE84_02625</name>
</gene>
<keyword evidence="3" id="KW-1185">Reference proteome</keyword>
<evidence type="ECO:0000313" key="2">
    <source>
        <dbReference type="EMBL" id="KAE8129712.1"/>
    </source>
</evidence>
<comment type="caution">
    <text evidence="2">The sequence shown here is derived from an EMBL/GenBank/DDBJ whole genome shotgun (WGS) entry which is preliminary data.</text>
</comment>
<keyword evidence="1" id="KW-0472">Membrane</keyword>
<feature type="transmembrane region" description="Helical" evidence="1">
    <location>
        <begin position="36"/>
        <end position="54"/>
    </location>
</feature>
<dbReference type="GeneID" id="78126587"/>
<dbReference type="AlphaFoldDB" id="A0A5N6S0X9"/>
<keyword evidence="1" id="KW-0812">Transmembrane</keyword>